<dbReference type="EMBL" id="CM007903">
    <property type="protein sequence ID" value="OTF98733.1"/>
    <property type="molecule type" value="Genomic_DNA"/>
</dbReference>
<feature type="region of interest" description="Disordered" evidence="9">
    <location>
        <begin position="18"/>
        <end position="66"/>
    </location>
</feature>
<evidence type="ECO:0000256" key="5">
    <source>
        <dbReference type="ARBA" id="ARBA00022771"/>
    </source>
</evidence>
<keyword evidence="4" id="KW-0227">DNA damage</keyword>
<keyword evidence="8" id="KW-0539">Nucleus</keyword>
<dbReference type="InterPro" id="IPR036420">
    <property type="entry name" value="BRCT_dom_sf"/>
</dbReference>
<dbReference type="PANTHER" id="PTHR13763:SF9">
    <property type="entry name" value="BRCA1-ASSOCIATED RING DOMAIN PROTEIN 1"/>
    <property type="match status" value="1"/>
</dbReference>
<evidence type="ECO:0000256" key="3">
    <source>
        <dbReference type="ARBA" id="ARBA00022737"/>
    </source>
</evidence>
<reference evidence="13" key="1">
    <citation type="journal article" date="2017" name="Nature">
        <title>The sunflower genome provides insights into oil metabolism, flowering and Asterid evolution.</title>
        <authorList>
            <person name="Badouin H."/>
            <person name="Gouzy J."/>
            <person name="Grassa C.J."/>
            <person name="Murat F."/>
            <person name="Staton S.E."/>
            <person name="Cottret L."/>
            <person name="Lelandais-Briere C."/>
            <person name="Owens G.L."/>
            <person name="Carrere S."/>
            <person name="Mayjonade B."/>
            <person name="Legrand L."/>
            <person name="Gill N."/>
            <person name="Kane N.C."/>
            <person name="Bowers J.E."/>
            <person name="Hubner S."/>
            <person name="Bellec A."/>
            <person name="Berard A."/>
            <person name="Berges H."/>
            <person name="Blanchet N."/>
            <person name="Boniface M.C."/>
            <person name="Brunel D."/>
            <person name="Catrice O."/>
            <person name="Chaidir N."/>
            <person name="Claudel C."/>
            <person name="Donnadieu C."/>
            <person name="Faraut T."/>
            <person name="Fievet G."/>
            <person name="Helmstetter N."/>
            <person name="King M."/>
            <person name="Knapp S.J."/>
            <person name="Lai Z."/>
            <person name="Le Paslier M.C."/>
            <person name="Lippi Y."/>
            <person name="Lorenzon L."/>
            <person name="Mandel J.R."/>
            <person name="Marage G."/>
            <person name="Marchand G."/>
            <person name="Marquand E."/>
            <person name="Bret-Mestries E."/>
            <person name="Morien E."/>
            <person name="Nambeesan S."/>
            <person name="Nguyen T."/>
            <person name="Pegot-Espagnet P."/>
            <person name="Pouilly N."/>
            <person name="Raftis F."/>
            <person name="Sallet E."/>
            <person name="Schiex T."/>
            <person name="Thomas J."/>
            <person name="Vandecasteele C."/>
            <person name="Vares D."/>
            <person name="Vear F."/>
            <person name="Vautrin S."/>
            <person name="Crespi M."/>
            <person name="Mangin B."/>
            <person name="Burke J.M."/>
            <person name="Salse J."/>
            <person name="Munos S."/>
            <person name="Vincourt P."/>
            <person name="Rieseberg L.H."/>
            <person name="Langlade N.B."/>
        </authorList>
    </citation>
    <scope>NUCLEOTIDE SEQUENCE [LARGE SCALE GENOMIC DNA]</scope>
    <source>
        <strain evidence="13">cv. SF193</strain>
    </source>
</reference>
<evidence type="ECO:0000256" key="9">
    <source>
        <dbReference type="SAM" id="MobiDB-lite"/>
    </source>
</evidence>
<evidence type="ECO:0000313" key="12">
    <source>
        <dbReference type="EMBL" id="OTF98733.1"/>
    </source>
</evidence>
<keyword evidence="13" id="KW-1185">Reference proteome</keyword>
<dbReference type="GO" id="GO:0000724">
    <property type="term" value="P:double-strand break repair via homologous recombination"/>
    <property type="evidence" value="ECO:0000318"/>
    <property type="project" value="GO_Central"/>
</dbReference>
<proteinExistence type="predicted"/>
<accession>A0A251SJ24</accession>
<keyword evidence="7" id="KW-0234">DNA repair</keyword>
<dbReference type="Proteomes" id="UP000215914">
    <property type="component" value="Chromosome 14"/>
</dbReference>
<dbReference type="SMART" id="SM00292">
    <property type="entry name" value="BRCT"/>
    <property type="match status" value="2"/>
</dbReference>
<sequence>MYMCNVCKPGYCFQSSAPKRHADSGVKRQTIDRKRQKKTINKRNDAKMETNSHPQTNGLGSSGGQTSVVSEQRRCAFCHSSKQTEGSGPFVAYAQGKEVTGNVDNFSNVIHVHLTCVSWTPKIYFKNGFIKNLESEIIRANDLKCSSCGKKGAGLGCYTVSCKKTYHVPCAYDIPGCRWDVSNHFCTVWDDFLLLCPEHASEKFPSEEKAKPGKKDTEKGKTLSSYGKNLVLCGSGLSSDEKFDLVDFASSSGAVVSIFRDNVTHVIAATDSKGAGARTYKLLMAILHGKWILTMGWVKACMEARKLVNEEPYEVLLDNHGSYGGPKEGRLRVQNNAPKLFNNLNFYFIGDFLSTYKADLLNLVTTAGGTVIETRDRLLLSSHEEDTKANVNEVTLVVYNADFSYNPGFEDETALKCRVLDEAEDLAQEVGCQVVPHIWILDSIACGLQPSIPRH</sequence>
<evidence type="ECO:0000256" key="7">
    <source>
        <dbReference type="ARBA" id="ARBA00023204"/>
    </source>
</evidence>
<dbReference type="InterPro" id="IPR013083">
    <property type="entry name" value="Znf_RING/FYVE/PHD"/>
</dbReference>
<dbReference type="Pfam" id="PF13771">
    <property type="entry name" value="zf-HC5HC2H"/>
    <property type="match status" value="1"/>
</dbReference>
<protein>
    <submittedName>
        <fullName evidence="12">Putative BRCT domain, BRCA1-associated</fullName>
    </submittedName>
</protein>
<organism evidence="12 13">
    <name type="scientific">Helianthus annuus</name>
    <name type="common">Common sunflower</name>
    <dbReference type="NCBI Taxonomy" id="4232"/>
    <lineage>
        <taxon>Eukaryota</taxon>
        <taxon>Viridiplantae</taxon>
        <taxon>Streptophyta</taxon>
        <taxon>Embryophyta</taxon>
        <taxon>Tracheophyta</taxon>
        <taxon>Spermatophyta</taxon>
        <taxon>Magnoliopsida</taxon>
        <taxon>eudicotyledons</taxon>
        <taxon>Gunneridae</taxon>
        <taxon>Pentapetalae</taxon>
        <taxon>asterids</taxon>
        <taxon>campanulids</taxon>
        <taxon>Asterales</taxon>
        <taxon>Asteraceae</taxon>
        <taxon>Asteroideae</taxon>
        <taxon>Heliantheae alliance</taxon>
        <taxon>Heliantheae</taxon>
        <taxon>Helianthus</taxon>
    </lineage>
</organism>
<evidence type="ECO:0000256" key="2">
    <source>
        <dbReference type="ARBA" id="ARBA00022723"/>
    </source>
</evidence>
<dbReference type="GO" id="GO:0070531">
    <property type="term" value="C:BRCA1-A complex"/>
    <property type="evidence" value="ECO:0000318"/>
    <property type="project" value="GO_Central"/>
</dbReference>
<dbReference type="GO" id="GO:0008270">
    <property type="term" value="F:zinc ion binding"/>
    <property type="evidence" value="ECO:0007669"/>
    <property type="project" value="UniProtKB-KW"/>
</dbReference>
<keyword evidence="5" id="KW-0863">Zinc-finger</keyword>
<feature type="compositionally biased region" description="Polar residues" evidence="9">
    <location>
        <begin position="51"/>
        <end position="66"/>
    </location>
</feature>
<dbReference type="CDD" id="cd15571">
    <property type="entry name" value="ePHD"/>
    <property type="match status" value="1"/>
</dbReference>
<comment type="subcellular location">
    <subcellularLocation>
        <location evidence="1">Nucleus</location>
    </subcellularLocation>
</comment>
<dbReference type="InParanoid" id="A0A251SJ24"/>
<dbReference type="Gene3D" id="3.30.40.10">
    <property type="entry name" value="Zinc/RING finger domain, C3HC4 (zinc finger)"/>
    <property type="match status" value="1"/>
</dbReference>
<gene>
    <name evidence="12" type="ORF">HannXRQ_Chr14g0448841</name>
</gene>
<dbReference type="AlphaFoldDB" id="A0A251SJ24"/>
<evidence type="ECO:0000259" key="11">
    <source>
        <dbReference type="PROSITE" id="PS51805"/>
    </source>
</evidence>
<dbReference type="GO" id="GO:0004842">
    <property type="term" value="F:ubiquitin-protein transferase activity"/>
    <property type="evidence" value="ECO:0000318"/>
    <property type="project" value="GO_Central"/>
</dbReference>
<evidence type="ECO:0000259" key="10">
    <source>
        <dbReference type="PROSITE" id="PS50172"/>
    </source>
</evidence>
<evidence type="ECO:0000256" key="6">
    <source>
        <dbReference type="ARBA" id="ARBA00022833"/>
    </source>
</evidence>
<keyword evidence="6" id="KW-0862">Zinc</keyword>
<dbReference type="InterPro" id="IPR034732">
    <property type="entry name" value="EPHD"/>
</dbReference>
<name>A0A251SJ24_HELAN</name>
<feature type="compositionally biased region" description="Basic and acidic residues" evidence="9">
    <location>
        <begin position="20"/>
        <end position="33"/>
    </location>
</feature>
<dbReference type="InterPro" id="IPR031099">
    <property type="entry name" value="BRCA1-associated"/>
</dbReference>
<dbReference type="PROSITE" id="PS51805">
    <property type="entry name" value="EPHD"/>
    <property type="match status" value="1"/>
</dbReference>
<dbReference type="STRING" id="4232.A0A251SJ24"/>
<evidence type="ECO:0000256" key="4">
    <source>
        <dbReference type="ARBA" id="ARBA00022763"/>
    </source>
</evidence>
<keyword evidence="2" id="KW-0479">Metal-binding</keyword>
<evidence type="ECO:0000313" key="13">
    <source>
        <dbReference type="Proteomes" id="UP000215914"/>
    </source>
</evidence>
<evidence type="ECO:0000256" key="1">
    <source>
        <dbReference type="ARBA" id="ARBA00004123"/>
    </source>
</evidence>
<dbReference type="GO" id="GO:0031436">
    <property type="term" value="C:BRCA1-BARD1 complex"/>
    <property type="evidence" value="ECO:0000318"/>
    <property type="project" value="GO_Central"/>
</dbReference>
<dbReference type="Gene3D" id="3.40.50.10190">
    <property type="entry name" value="BRCT domain"/>
    <property type="match status" value="2"/>
</dbReference>
<dbReference type="CDD" id="cd17734">
    <property type="entry name" value="BRCT_Bard1_rpt1"/>
    <property type="match status" value="1"/>
</dbReference>
<feature type="domain" description="PHD-type" evidence="11">
    <location>
        <begin position="72"/>
        <end position="200"/>
    </location>
</feature>
<dbReference type="GO" id="GO:0045944">
    <property type="term" value="P:positive regulation of transcription by RNA polymerase II"/>
    <property type="evidence" value="ECO:0000318"/>
    <property type="project" value="GO_Central"/>
</dbReference>
<dbReference type="Pfam" id="PF00533">
    <property type="entry name" value="BRCT"/>
    <property type="match status" value="1"/>
</dbReference>
<dbReference type="PROSITE" id="PS50172">
    <property type="entry name" value="BRCT"/>
    <property type="match status" value="2"/>
</dbReference>
<dbReference type="SUPFAM" id="SSF52113">
    <property type="entry name" value="BRCT domain"/>
    <property type="match status" value="2"/>
</dbReference>
<feature type="domain" description="BRCT" evidence="10">
    <location>
        <begin position="227"/>
        <end position="315"/>
    </location>
</feature>
<feature type="domain" description="BRCT" evidence="10">
    <location>
        <begin position="336"/>
        <end position="444"/>
    </location>
</feature>
<dbReference type="InterPro" id="IPR001357">
    <property type="entry name" value="BRCT_dom"/>
</dbReference>
<dbReference type="OMA" id="CAMEIST"/>
<keyword evidence="3" id="KW-0677">Repeat</keyword>
<dbReference type="FunFam" id="3.40.50.10190:FF:000006">
    <property type="entry name" value="Breast cancer type 1 susceptibility protein homolog"/>
    <property type="match status" value="1"/>
</dbReference>
<evidence type="ECO:0000256" key="8">
    <source>
        <dbReference type="ARBA" id="ARBA00023242"/>
    </source>
</evidence>
<dbReference type="PANTHER" id="PTHR13763">
    <property type="entry name" value="BREAST CANCER TYPE 1 SUSCEPTIBILITY PROTEIN BRCA1"/>
    <property type="match status" value="1"/>
</dbReference>